<organism evidence="1 2">
    <name type="scientific">Tsukamurella pulmonis</name>
    <dbReference type="NCBI Taxonomy" id="47312"/>
    <lineage>
        <taxon>Bacteria</taxon>
        <taxon>Bacillati</taxon>
        <taxon>Actinomycetota</taxon>
        <taxon>Actinomycetes</taxon>
        <taxon>Mycobacteriales</taxon>
        <taxon>Tsukamurellaceae</taxon>
        <taxon>Tsukamurella</taxon>
    </lineage>
</organism>
<accession>A0A1H1HLU0</accession>
<evidence type="ECO:0000313" key="1">
    <source>
        <dbReference type="EMBL" id="SDR26397.1"/>
    </source>
</evidence>
<gene>
    <name evidence="1" type="ORF">SAMN04489765_4351</name>
</gene>
<proteinExistence type="predicted"/>
<keyword evidence="2" id="KW-1185">Reference proteome</keyword>
<sequence length="202" mass="20953">MRKYRQRVSLFCVLGVVFAAVIGCGDSATSGDRDAAPSTVAGIAQSDNLGSIPGQILTETDLSADVLNRAPRVGTCVALYGTGNSTRVVGEDCSGQTANYKVIQVVSKPSKCVRDVDKLAFDGDPGTNQTWALCLDVNWQDGKCFDLAGTHPQSVACSAANAFKATNVITGSASQNLCVGESTGGFPHASRNFVVCVRGAAK</sequence>
<evidence type="ECO:0008006" key="3">
    <source>
        <dbReference type="Google" id="ProtNLM"/>
    </source>
</evidence>
<evidence type="ECO:0000313" key="2">
    <source>
        <dbReference type="Proteomes" id="UP000183053"/>
    </source>
</evidence>
<dbReference type="AlphaFoldDB" id="A0A1H1HLU0"/>
<protein>
    <recommendedName>
        <fullName evidence="3">LppU protein</fullName>
    </recommendedName>
</protein>
<dbReference type="EMBL" id="FNLF01000002">
    <property type="protein sequence ID" value="SDR26397.1"/>
    <property type="molecule type" value="Genomic_DNA"/>
</dbReference>
<dbReference type="PROSITE" id="PS51257">
    <property type="entry name" value="PROKAR_LIPOPROTEIN"/>
    <property type="match status" value="1"/>
</dbReference>
<reference evidence="2" key="1">
    <citation type="submission" date="2016-10" db="EMBL/GenBank/DDBJ databases">
        <authorList>
            <person name="Varghese N."/>
            <person name="Submissions S."/>
        </authorList>
    </citation>
    <scope>NUCLEOTIDE SEQUENCE [LARGE SCALE GENOMIC DNA]</scope>
    <source>
        <strain evidence="2">DSM 44142</strain>
    </source>
</reference>
<dbReference type="Proteomes" id="UP000183053">
    <property type="component" value="Unassembled WGS sequence"/>
</dbReference>
<name>A0A1H1HLU0_9ACTN</name>
<dbReference type="RefSeq" id="WP_425288338.1">
    <property type="nucleotide sequence ID" value="NZ_FNLF01000002.1"/>
</dbReference>